<proteinExistence type="predicted"/>
<evidence type="ECO:0008006" key="3">
    <source>
        <dbReference type="Google" id="ProtNLM"/>
    </source>
</evidence>
<keyword evidence="2" id="KW-1185">Reference proteome</keyword>
<dbReference type="Proteomes" id="UP001431209">
    <property type="component" value="Unassembled WGS sequence"/>
</dbReference>
<dbReference type="AlphaFoldDB" id="A0AAW2Z2C4"/>
<protein>
    <recommendedName>
        <fullName evidence="3">PWI domain-containing protein</fullName>
    </recommendedName>
</protein>
<organism evidence="1 2">
    <name type="scientific">Acrasis kona</name>
    <dbReference type="NCBI Taxonomy" id="1008807"/>
    <lineage>
        <taxon>Eukaryota</taxon>
        <taxon>Discoba</taxon>
        <taxon>Heterolobosea</taxon>
        <taxon>Tetramitia</taxon>
        <taxon>Eutetramitia</taxon>
        <taxon>Acrasidae</taxon>
        <taxon>Acrasis</taxon>
    </lineage>
</organism>
<dbReference type="EMBL" id="JAOPGA020000886">
    <property type="protein sequence ID" value="KAL0482737.1"/>
    <property type="molecule type" value="Genomic_DNA"/>
</dbReference>
<evidence type="ECO:0000313" key="1">
    <source>
        <dbReference type="EMBL" id="KAL0482737.1"/>
    </source>
</evidence>
<reference evidence="1 2" key="1">
    <citation type="submission" date="2024-03" db="EMBL/GenBank/DDBJ databases">
        <title>The Acrasis kona genome and developmental transcriptomes reveal deep origins of eukaryotic multicellular pathways.</title>
        <authorList>
            <person name="Sheikh S."/>
            <person name="Fu C.-J."/>
            <person name="Brown M.W."/>
            <person name="Baldauf S.L."/>
        </authorList>
    </citation>
    <scope>NUCLEOTIDE SEQUENCE [LARGE SCALE GENOMIC DNA]</scope>
    <source>
        <strain evidence="1 2">ATCC MYA-3509</strain>
    </source>
</reference>
<name>A0AAW2Z2C4_9EUKA</name>
<comment type="caution">
    <text evidence="1">The sequence shown here is derived from an EMBL/GenBank/DDBJ whole genome shotgun (WGS) entry which is preliminary data.</text>
</comment>
<gene>
    <name evidence="1" type="ORF">AKO1_014277</name>
</gene>
<accession>A0AAW2Z2C4</accession>
<evidence type="ECO:0000313" key="2">
    <source>
        <dbReference type="Proteomes" id="UP001431209"/>
    </source>
</evidence>
<sequence length="140" mass="16122">MVENKLRESSLPTVLIDGISEYIVQMIINERSPKYIAQQIEMVIGLEASVDFCEWLWNQILITLPTTSEKQDYKTVVAESEKAQMKKGVIDIIHTKYMRTLQESTNVKIENDIISESDHLKYIPKPGSVFWVKADTSRTE</sequence>